<evidence type="ECO:0000256" key="5">
    <source>
        <dbReference type="SAM" id="Phobius"/>
    </source>
</evidence>
<dbReference type="Pfam" id="PF00150">
    <property type="entry name" value="Cellulase"/>
    <property type="match status" value="1"/>
</dbReference>
<dbReference type="EC" id="3.2.1.4" evidence="7"/>
<dbReference type="InterPro" id="IPR017853">
    <property type="entry name" value="GH"/>
</dbReference>
<dbReference type="InterPro" id="IPR050386">
    <property type="entry name" value="Glycosyl_hydrolase_5"/>
</dbReference>
<dbReference type="PANTHER" id="PTHR31297">
    <property type="entry name" value="GLUCAN ENDO-1,6-BETA-GLUCOSIDASE B"/>
    <property type="match status" value="1"/>
</dbReference>
<sequence>MQSLKPILYSVKIYIKVIRVFLWINFFLWVSVSTLSAKLQQDDLGDIKKKLGIGINISLFEHYWTSPQVLLKEDISQKIKNISNAGFKTVRLPIAFDSFTESNSFNLQPQIIDKIKDIYVQCTAQNLNLILTYHYGKLNDSNIYSQIERISWIWKQVQRRFTGQGYSTLFFELYNEPVMNGNLWKTTITEIIQNLRYEDPNRIYIVGATNYNSLDDLMAMGKLPDNKILYTFHFYEPFIFTHQGADWTDNKTYVQDLPYPYRRNKMPNPYAANAPKRSSSAYEDLTQYPFIATNEFIAYRLKTIASFCSKNNMPLICTETGVIKLADDKSRKRYLEDVIFDMHDLRIPTVLWDYDDKFSIKKNETEIEKYLHKWLMRFRN</sequence>
<dbReference type="GO" id="GO:0008810">
    <property type="term" value="F:cellulase activity"/>
    <property type="evidence" value="ECO:0007669"/>
    <property type="project" value="UniProtKB-EC"/>
</dbReference>
<dbReference type="Gene3D" id="3.20.20.80">
    <property type="entry name" value="Glycosidases"/>
    <property type="match status" value="1"/>
</dbReference>
<evidence type="ECO:0000256" key="2">
    <source>
        <dbReference type="ARBA" id="ARBA00023277"/>
    </source>
</evidence>
<dbReference type="PANTHER" id="PTHR31297:SF41">
    <property type="entry name" value="ENDOGLUCANASE, PUTATIVE (AFU_ORTHOLOGUE AFUA_5G01830)-RELATED"/>
    <property type="match status" value="1"/>
</dbReference>
<dbReference type="GO" id="GO:0008422">
    <property type="term" value="F:beta-glucosidase activity"/>
    <property type="evidence" value="ECO:0007669"/>
    <property type="project" value="TreeGrafter"/>
</dbReference>
<dbReference type="PROSITE" id="PS00659">
    <property type="entry name" value="GLYCOSYL_HYDROL_F5"/>
    <property type="match status" value="1"/>
</dbReference>
<reference evidence="7" key="1">
    <citation type="submission" date="2016-10" db="EMBL/GenBank/DDBJ databases">
        <title>Sequence of Gallionella enrichment culture.</title>
        <authorList>
            <person name="Poehlein A."/>
            <person name="Muehling M."/>
            <person name="Daniel R."/>
        </authorList>
    </citation>
    <scope>NUCLEOTIDE SEQUENCE</scope>
</reference>
<dbReference type="EMBL" id="MLJW01000070">
    <property type="protein sequence ID" value="OIR02999.1"/>
    <property type="molecule type" value="Genomic_DNA"/>
</dbReference>
<keyword evidence="2" id="KW-0119">Carbohydrate metabolism</keyword>
<evidence type="ECO:0000256" key="3">
    <source>
        <dbReference type="ARBA" id="ARBA00023295"/>
    </source>
</evidence>
<evidence type="ECO:0000259" key="6">
    <source>
        <dbReference type="Pfam" id="PF00150"/>
    </source>
</evidence>
<comment type="caution">
    <text evidence="7">The sequence shown here is derived from an EMBL/GenBank/DDBJ whole genome shotgun (WGS) entry which is preliminary data.</text>
</comment>
<proteinExistence type="predicted"/>
<gene>
    <name evidence="7" type="ORF">GALL_149990</name>
</gene>
<evidence type="ECO:0000256" key="1">
    <source>
        <dbReference type="ARBA" id="ARBA00022801"/>
    </source>
</evidence>
<dbReference type="InterPro" id="IPR018087">
    <property type="entry name" value="Glyco_hydro_5_CS"/>
</dbReference>
<dbReference type="GO" id="GO:0009986">
    <property type="term" value="C:cell surface"/>
    <property type="evidence" value="ECO:0007669"/>
    <property type="project" value="TreeGrafter"/>
</dbReference>
<keyword evidence="4" id="KW-0624">Polysaccharide degradation</keyword>
<keyword evidence="1 7" id="KW-0378">Hydrolase</keyword>
<dbReference type="InterPro" id="IPR001547">
    <property type="entry name" value="Glyco_hydro_5"/>
</dbReference>
<protein>
    <submittedName>
        <fullName evidence="7">Endoglucanase C307</fullName>
        <ecNumber evidence="7">3.2.1.4</ecNumber>
    </submittedName>
</protein>
<keyword evidence="5" id="KW-1133">Transmembrane helix</keyword>
<feature type="transmembrane region" description="Helical" evidence="5">
    <location>
        <begin position="20"/>
        <end position="39"/>
    </location>
</feature>
<evidence type="ECO:0000313" key="7">
    <source>
        <dbReference type="EMBL" id="OIR02999.1"/>
    </source>
</evidence>
<dbReference type="SUPFAM" id="SSF51445">
    <property type="entry name" value="(Trans)glycosidases"/>
    <property type="match status" value="1"/>
</dbReference>
<accession>A0A1J5S405</accession>
<organism evidence="7">
    <name type="scientific">mine drainage metagenome</name>
    <dbReference type="NCBI Taxonomy" id="410659"/>
    <lineage>
        <taxon>unclassified sequences</taxon>
        <taxon>metagenomes</taxon>
        <taxon>ecological metagenomes</taxon>
    </lineage>
</organism>
<dbReference type="GO" id="GO:0009251">
    <property type="term" value="P:glucan catabolic process"/>
    <property type="evidence" value="ECO:0007669"/>
    <property type="project" value="TreeGrafter"/>
</dbReference>
<keyword evidence="3 7" id="KW-0326">Glycosidase</keyword>
<feature type="domain" description="Glycoside hydrolase family 5" evidence="6">
    <location>
        <begin position="56"/>
        <end position="357"/>
    </location>
</feature>
<name>A0A1J5S405_9ZZZZ</name>
<keyword evidence="5" id="KW-0812">Transmembrane</keyword>
<keyword evidence="5" id="KW-0472">Membrane</keyword>
<evidence type="ECO:0000256" key="4">
    <source>
        <dbReference type="ARBA" id="ARBA00023326"/>
    </source>
</evidence>
<dbReference type="AlphaFoldDB" id="A0A1J5S405"/>
<dbReference type="GO" id="GO:0005576">
    <property type="term" value="C:extracellular region"/>
    <property type="evidence" value="ECO:0007669"/>
    <property type="project" value="TreeGrafter"/>
</dbReference>